<dbReference type="PANTHER" id="PTHR30168:SF0">
    <property type="entry name" value="INNER MEMBRANE PROTEIN"/>
    <property type="match status" value="1"/>
</dbReference>
<keyword evidence="2 5" id="KW-0812">Transmembrane</keyword>
<dbReference type="RefSeq" id="WP_160753290.1">
    <property type="nucleotide sequence ID" value="NZ_WTYA01000006.1"/>
</dbReference>
<dbReference type="GO" id="GO:0016020">
    <property type="term" value="C:membrane"/>
    <property type="evidence" value="ECO:0007669"/>
    <property type="project" value="UniProtKB-SubCell"/>
</dbReference>
<dbReference type="InterPro" id="IPR007343">
    <property type="entry name" value="Uncharacterised_pept_Zn_put"/>
</dbReference>
<comment type="subcellular location">
    <subcellularLocation>
        <location evidence="1">Membrane</location>
        <topology evidence="1">Single-pass membrane protein</topology>
    </subcellularLocation>
</comment>
<comment type="caution">
    <text evidence="6">The sequence shown here is derived from an EMBL/GenBank/DDBJ whole genome shotgun (WGS) entry which is preliminary data.</text>
</comment>
<protein>
    <submittedName>
        <fullName evidence="6">Zinc metalloprotease</fullName>
    </submittedName>
</protein>
<dbReference type="GO" id="GO:0008237">
    <property type="term" value="F:metallopeptidase activity"/>
    <property type="evidence" value="ECO:0007669"/>
    <property type="project" value="UniProtKB-KW"/>
</dbReference>
<feature type="transmembrane region" description="Helical" evidence="5">
    <location>
        <begin position="27"/>
        <end position="45"/>
    </location>
</feature>
<dbReference type="OrthoDB" id="9774900at2"/>
<evidence type="ECO:0000313" key="7">
    <source>
        <dbReference type="Proteomes" id="UP000439780"/>
    </source>
</evidence>
<dbReference type="Proteomes" id="UP000439780">
    <property type="component" value="Unassembled WGS sequence"/>
</dbReference>
<proteinExistence type="predicted"/>
<accession>A0A845APW7</accession>
<evidence type="ECO:0000313" key="6">
    <source>
        <dbReference type="EMBL" id="MXP28988.1"/>
    </source>
</evidence>
<reference evidence="6 7" key="1">
    <citation type="submission" date="2019-12" db="EMBL/GenBank/DDBJ databases">
        <title>Genomic-based taxomic classification of the family Erythrobacteraceae.</title>
        <authorList>
            <person name="Xu L."/>
        </authorList>
    </citation>
    <scope>NUCLEOTIDE SEQUENCE [LARGE SCALE GENOMIC DNA]</scope>
    <source>
        <strain evidence="6 7">KEMB 9005-328</strain>
    </source>
</reference>
<keyword evidence="6" id="KW-0645">Protease</keyword>
<keyword evidence="6" id="KW-0482">Metalloprotease</keyword>
<dbReference type="Pfam" id="PF04228">
    <property type="entry name" value="Zn_peptidase"/>
    <property type="match status" value="1"/>
</dbReference>
<gene>
    <name evidence="6" type="ORF">GRI58_09150</name>
</gene>
<dbReference type="AlphaFoldDB" id="A0A845APW7"/>
<dbReference type="EMBL" id="WTYA01000006">
    <property type="protein sequence ID" value="MXP28988.1"/>
    <property type="molecule type" value="Genomic_DNA"/>
</dbReference>
<keyword evidence="6" id="KW-0378">Hydrolase</keyword>
<evidence type="ECO:0000256" key="5">
    <source>
        <dbReference type="SAM" id="Phobius"/>
    </source>
</evidence>
<name>A0A845APW7_9SPHN</name>
<sequence length="288" mass="30979">MRLNPFNTDNIRVRSAGGGGRMPGGRVGGLGLGTIVIAAIGYFVFGLDPSQTIGVVEQGRQGAQTQQQATSPQDEQALCTANKYATETCNALQSLNQTWQAVFEQQGVGQRFRQPELAFEPNTSFSTGCGPGSPDMGPFYCPADETIYIGTQFYDQLANQLGAPGEFARYYVVAHEYGHHIQALTGVAEAVARAKQRDPRNANRYQVAMELQADCYAGVWAGKNRHLIEPGDIESGMRAASQIGDDTLTQGRVSPDNFTHGTSAQRSAALKLGLQGDDRKCDAILDQA</sequence>
<dbReference type="PANTHER" id="PTHR30168">
    <property type="entry name" value="PUTATIVE MEMBRANE PROTEIN YPFJ"/>
    <property type="match status" value="1"/>
</dbReference>
<evidence type="ECO:0000256" key="1">
    <source>
        <dbReference type="ARBA" id="ARBA00004167"/>
    </source>
</evidence>
<keyword evidence="3 5" id="KW-1133">Transmembrane helix</keyword>
<keyword evidence="4 5" id="KW-0472">Membrane</keyword>
<evidence type="ECO:0000256" key="4">
    <source>
        <dbReference type="ARBA" id="ARBA00023136"/>
    </source>
</evidence>
<organism evidence="6 7">
    <name type="scientific">Qipengyuania algicida</name>
    <dbReference type="NCBI Taxonomy" id="1836209"/>
    <lineage>
        <taxon>Bacteria</taxon>
        <taxon>Pseudomonadati</taxon>
        <taxon>Pseudomonadota</taxon>
        <taxon>Alphaproteobacteria</taxon>
        <taxon>Sphingomonadales</taxon>
        <taxon>Erythrobacteraceae</taxon>
        <taxon>Qipengyuania</taxon>
    </lineage>
</organism>
<evidence type="ECO:0000256" key="3">
    <source>
        <dbReference type="ARBA" id="ARBA00022989"/>
    </source>
</evidence>
<evidence type="ECO:0000256" key="2">
    <source>
        <dbReference type="ARBA" id="ARBA00022692"/>
    </source>
</evidence>
<keyword evidence="7" id="KW-1185">Reference proteome</keyword>
<dbReference type="GO" id="GO:0006508">
    <property type="term" value="P:proteolysis"/>
    <property type="evidence" value="ECO:0007669"/>
    <property type="project" value="UniProtKB-KW"/>
</dbReference>